<protein>
    <submittedName>
        <fullName evidence="3">FBD-associated F-box protein At3g52670-like</fullName>
    </submittedName>
</protein>
<dbReference type="InterPro" id="IPR053197">
    <property type="entry name" value="F-box_SCFL_complex_component"/>
</dbReference>
<dbReference type="InterPro" id="IPR036047">
    <property type="entry name" value="F-box-like_dom_sf"/>
</dbReference>
<accession>A0A6J1BE48</accession>
<organism evidence="2 3">
    <name type="scientific">Herrania umbratica</name>
    <dbReference type="NCBI Taxonomy" id="108875"/>
    <lineage>
        <taxon>Eukaryota</taxon>
        <taxon>Viridiplantae</taxon>
        <taxon>Streptophyta</taxon>
        <taxon>Embryophyta</taxon>
        <taxon>Tracheophyta</taxon>
        <taxon>Spermatophyta</taxon>
        <taxon>Magnoliopsida</taxon>
        <taxon>eudicotyledons</taxon>
        <taxon>Gunneridae</taxon>
        <taxon>Pentapetalae</taxon>
        <taxon>rosids</taxon>
        <taxon>malvids</taxon>
        <taxon>Malvales</taxon>
        <taxon>Malvaceae</taxon>
        <taxon>Byttnerioideae</taxon>
        <taxon>Herrania</taxon>
    </lineage>
</organism>
<evidence type="ECO:0000313" key="2">
    <source>
        <dbReference type="Proteomes" id="UP000504621"/>
    </source>
</evidence>
<evidence type="ECO:0000259" key="1">
    <source>
        <dbReference type="PROSITE" id="PS50181"/>
    </source>
</evidence>
<proteinExistence type="predicted"/>
<dbReference type="SUPFAM" id="SSF52047">
    <property type="entry name" value="RNI-like"/>
    <property type="match status" value="1"/>
</dbReference>
<reference evidence="3" key="1">
    <citation type="submission" date="2025-08" db="UniProtKB">
        <authorList>
            <consortium name="RefSeq"/>
        </authorList>
    </citation>
    <scope>IDENTIFICATION</scope>
    <source>
        <tissue evidence="3">Leaf</tissue>
    </source>
</reference>
<feature type="domain" description="F-box" evidence="1">
    <location>
        <begin position="22"/>
        <end position="58"/>
    </location>
</feature>
<dbReference type="Gene3D" id="1.20.1280.50">
    <property type="match status" value="1"/>
</dbReference>
<sequence length="397" mass="44643">METPRELMELITFNTQNLCSFYDRFSDLPEPIILHVFSFLGSNDIVRLCYVSRKFRKLCMSSPYLSFTLTFDSEKCTAKLQRFLKDFMSIHNAPEIHRIRLHWLCHSVRYDAKGSIFGLRVQKAVRNKVQELDIGVPVKPHKAFYLPAGAESLRVLKLKLQGGNLKSFASVFASLETLSLNSVNGIGNLNISSSSLKVLTIVCCADDEDGLVSAYPVTKDCKIFIDCSSLENLAISKCLFDGLHLNVNAPSLKGLEISDCKMYDNFDISISAEQLQTLTLTMQLMSLSPDEFTNDGLAELIDSVRYAKILRLSFQIIEALFIKDQLQDITFQNLEHLEVTVSQLNLDDITAIAAFLVESCSPKTLTLRCDPSARELCETESTNYAQKWRSLGLSVEI</sequence>
<dbReference type="Pfam" id="PF12937">
    <property type="entry name" value="F-box-like"/>
    <property type="match status" value="1"/>
</dbReference>
<dbReference type="PANTHER" id="PTHR34223:SF93">
    <property type="entry name" value="F-BOX DOMAIN-CONTAINING PROTEIN"/>
    <property type="match status" value="1"/>
</dbReference>
<dbReference type="RefSeq" id="XP_021297787.1">
    <property type="nucleotide sequence ID" value="XM_021442112.1"/>
</dbReference>
<name>A0A6J1BE48_9ROSI</name>
<evidence type="ECO:0000313" key="3">
    <source>
        <dbReference type="RefSeq" id="XP_021297787.1"/>
    </source>
</evidence>
<dbReference type="SUPFAM" id="SSF81383">
    <property type="entry name" value="F-box domain"/>
    <property type="match status" value="1"/>
</dbReference>
<dbReference type="InterPro" id="IPR032675">
    <property type="entry name" value="LRR_dom_sf"/>
</dbReference>
<dbReference type="AlphaFoldDB" id="A0A6J1BE48"/>
<dbReference type="PROSITE" id="PS50181">
    <property type="entry name" value="FBOX"/>
    <property type="match status" value="1"/>
</dbReference>
<dbReference type="OrthoDB" id="594804at2759"/>
<dbReference type="PANTHER" id="PTHR34223">
    <property type="entry name" value="OS11G0201299 PROTEIN"/>
    <property type="match status" value="1"/>
</dbReference>
<dbReference type="InterPro" id="IPR001810">
    <property type="entry name" value="F-box_dom"/>
</dbReference>
<dbReference type="Gene3D" id="3.80.10.10">
    <property type="entry name" value="Ribonuclease Inhibitor"/>
    <property type="match status" value="1"/>
</dbReference>
<keyword evidence="2" id="KW-1185">Reference proteome</keyword>
<dbReference type="SMART" id="SM00256">
    <property type="entry name" value="FBOX"/>
    <property type="match status" value="1"/>
</dbReference>
<dbReference type="GeneID" id="110426805"/>
<gene>
    <name evidence="3" type="primary">LOC110426805</name>
</gene>
<dbReference type="Proteomes" id="UP000504621">
    <property type="component" value="Unplaced"/>
</dbReference>